<dbReference type="Gene3D" id="3.40.190.10">
    <property type="entry name" value="Periplasmic binding protein-like II"/>
    <property type="match status" value="2"/>
</dbReference>
<gene>
    <name evidence="1" type="ORF">CAK95_24140</name>
</gene>
<dbReference type="OrthoDB" id="9776669at2"/>
<sequence length="325" mass="35183">MTRLKEALSDCADVLRKAILTAIMLVGMGSAALAQTYGFATLPPGTLNHTTASAVAKVLKEKAGINMLVQPTAGDQIIVPMVARGEVEVGITNILELASYYEGGKNPDLRLIGTAHPLRTAFWVRKDAPMQRIGDLKGKKVTFGYSAMRTIDTISRAILATSGLTDKDISPVMVPNVVRSADDFMSGASDMFFFAFGGPKVREADAMVGGIRVLEINEAGMAAARKVTPYGYLTDVTPGPVFIGVSKPMKVYTFDNVLITHAKVPDDVIYKMIDVLDQNKSELVSVQPVLREFSAASLFKTYDIPYHPGALKYFKDKAIQARSIE</sequence>
<dbReference type="RefSeq" id="WP_086090235.1">
    <property type="nucleotide sequence ID" value="NZ_CP021112.1"/>
</dbReference>
<accession>A0A1W6ZXI2</accession>
<dbReference type="InterPro" id="IPR011852">
    <property type="entry name" value="TRAP_TAXI"/>
</dbReference>
<reference evidence="1 2" key="1">
    <citation type="submission" date="2017-05" db="EMBL/GenBank/DDBJ databases">
        <title>Full genome sequence of Pseudorhodoplanes sinuspersici.</title>
        <authorList>
            <person name="Dastgheib S.M.M."/>
            <person name="Shavandi M."/>
            <person name="Tirandaz H."/>
        </authorList>
    </citation>
    <scope>NUCLEOTIDE SEQUENCE [LARGE SCALE GENOMIC DNA]</scope>
    <source>
        <strain evidence="1 2">RIPI110</strain>
    </source>
</reference>
<evidence type="ECO:0000313" key="1">
    <source>
        <dbReference type="EMBL" id="ARQ01841.1"/>
    </source>
</evidence>
<protein>
    <submittedName>
        <fullName evidence="1">Uncharacterized protein</fullName>
    </submittedName>
</protein>
<dbReference type="NCBIfam" id="TIGR02122">
    <property type="entry name" value="TRAP_TAXI"/>
    <property type="match status" value="1"/>
</dbReference>
<dbReference type="PANTHER" id="PTHR42941:SF1">
    <property type="entry name" value="SLL1037 PROTEIN"/>
    <property type="match status" value="1"/>
</dbReference>
<keyword evidence="2" id="KW-1185">Reference proteome</keyword>
<dbReference type="Pfam" id="PF16868">
    <property type="entry name" value="NMT1_3"/>
    <property type="match status" value="1"/>
</dbReference>
<organism evidence="1 2">
    <name type="scientific">Pseudorhodoplanes sinuspersici</name>
    <dbReference type="NCBI Taxonomy" id="1235591"/>
    <lineage>
        <taxon>Bacteria</taxon>
        <taxon>Pseudomonadati</taxon>
        <taxon>Pseudomonadota</taxon>
        <taxon>Alphaproteobacteria</taxon>
        <taxon>Hyphomicrobiales</taxon>
        <taxon>Pseudorhodoplanes</taxon>
    </lineage>
</organism>
<dbReference type="KEGG" id="psin:CAK95_24140"/>
<dbReference type="Proteomes" id="UP000194137">
    <property type="component" value="Chromosome"/>
</dbReference>
<name>A0A1W6ZXI2_9HYPH</name>
<evidence type="ECO:0000313" key="2">
    <source>
        <dbReference type="Proteomes" id="UP000194137"/>
    </source>
</evidence>
<proteinExistence type="predicted"/>
<dbReference type="PANTHER" id="PTHR42941">
    <property type="entry name" value="SLL1037 PROTEIN"/>
    <property type="match status" value="1"/>
</dbReference>
<dbReference type="STRING" id="1235591.CAK95_24140"/>
<dbReference type="AlphaFoldDB" id="A0A1W6ZXI2"/>
<dbReference type="EMBL" id="CP021112">
    <property type="protein sequence ID" value="ARQ01841.1"/>
    <property type="molecule type" value="Genomic_DNA"/>
</dbReference>
<dbReference type="SUPFAM" id="SSF53850">
    <property type="entry name" value="Periplasmic binding protein-like II"/>
    <property type="match status" value="1"/>
</dbReference>